<feature type="compositionally biased region" description="Low complexity" evidence="1">
    <location>
        <begin position="133"/>
        <end position="158"/>
    </location>
</feature>
<accession>A0A9P5X717</accession>
<feature type="compositionally biased region" description="Low complexity" evidence="1">
    <location>
        <begin position="169"/>
        <end position="185"/>
    </location>
</feature>
<comment type="caution">
    <text evidence="2">The sequence shown here is derived from an EMBL/GenBank/DDBJ whole genome shotgun (WGS) entry which is preliminary data.</text>
</comment>
<proteinExistence type="predicted"/>
<feature type="compositionally biased region" description="Low complexity" evidence="1">
    <location>
        <begin position="59"/>
        <end position="74"/>
    </location>
</feature>
<evidence type="ECO:0000313" key="3">
    <source>
        <dbReference type="Proteomes" id="UP000807342"/>
    </source>
</evidence>
<evidence type="ECO:0000313" key="2">
    <source>
        <dbReference type="EMBL" id="KAF9446043.1"/>
    </source>
</evidence>
<feature type="region of interest" description="Disordered" evidence="1">
    <location>
        <begin position="31"/>
        <end position="75"/>
    </location>
</feature>
<dbReference type="OrthoDB" id="2972209at2759"/>
<dbReference type="Proteomes" id="UP000807342">
    <property type="component" value="Unassembled WGS sequence"/>
</dbReference>
<sequence>MSFIALTSVNNSLADSTASYAAAAAAAATRPASPGKYVPVHRRHDGDTSSQRSVSPTPSDASTSTLVSSTSPSTKPRVYSIATLLHLSHEPEIRVIAMEQKEKLKEALPEIVMNRKMRKALEYHAIQERIRAKAQAQTKAKPQTKAANNPPSKKPNSPYTQSTPNKPVPSQQQQKQRPRQQMPSRASAEKRRNANKAPEAGWRGVRLPAVAAV</sequence>
<feature type="region of interest" description="Disordered" evidence="1">
    <location>
        <begin position="132"/>
        <end position="213"/>
    </location>
</feature>
<reference evidence="2" key="1">
    <citation type="submission" date="2020-11" db="EMBL/GenBank/DDBJ databases">
        <authorList>
            <consortium name="DOE Joint Genome Institute"/>
            <person name="Ahrendt S."/>
            <person name="Riley R."/>
            <person name="Andreopoulos W."/>
            <person name="Labutti K."/>
            <person name="Pangilinan J."/>
            <person name="Ruiz-Duenas F.J."/>
            <person name="Barrasa J.M."/>
            <person name="Sanchez-Garcia M."/>
            <person name="Camarero S."/>
            <person name="Miyauchi S."/>
            <person name="Serrano A."/>
            <person name="Linde D."/>
            <person name="Babiker R."/>
            <person name="Drula E."/>
            <person name="Ayuso-Fernandez I."/>
            <person name="Pacheco R."/>
            <person name="Padilla G."/>
            <person name="Ferreira P."/>
            <person name="Barriuso J."/>
            <person name="Kellner H."/>
            <person name="Castanera R."/>
            <person name="Alfaro M."/>
            <person name="Ramirez L."/>
            <person name="Pisabarro A.G."/>
            <person name="Kuo A."/>
            <person name="Tritt A."/>
            <person name="Lipzen A."/>
            <person name="He G."/>
            <person name="Yan M."/>
            <person name="Ng V."/>
            <person name="Cullen D."/>
            <person name="Martin F."/>
            <person name="Rosso M.-N."/>
            <person name="Henrissat B."/>
            <person name="Hibbett D."/>
            <person name="Martinez A.T."/>
            <person name="Grigoriev I.V."/>
        </authorList>
    </citation>
    <scope>NUCLEOTIDE SEQUENCE</scope>
    <source>
        <strain evidence="2">MF-IS2</strain>
    </source>
</reference>
<protein>
    <submittedName>
        <fullName evidence="2">Uncharacterized protein</fullName>
    </submittedName>
</protein>
<name>A0A9P5X717_9AGAR</name>
<gene>
    <name evidence="2" type="ORF">P691DRAFT_777144</name>
</gene>
<dbReference type="EMBL" id="MU151266">
    <property type="protein sequence ID" value="KAF9446043.1"/>
    <property type="molecule type" value="Genomic_DNA"/>
</dbReference>
<evidence type="ECO:0000256" key="1">
    <source>
        <dbReference type="SAM" id="MobiDB-lite"/>
    </source>
</evidence>
<organism evidence="2 3">
    <name type="scientific">Macrolepiota fuliginosa MF-IS2</name>
    <dbReference type="NCBI Taxonomy" id="1400762"/>
    <lineage>
        <taxon>Eukaryota</taxon>
        <taxon>Fungi</taxon>
        <taxon>Dikarya</taxon>
        <taxon>Basidiomycota</taxon>
        <taxon>Agaricomycotina</taxon>
        <taxon>Agaricomycetes</taxon>
        <taxon>Agaricomycetidae</taxon>
        <taxon>Agaricales</taxon>
        <taxon>Agaricineae</taxon>
        <taxon>Agaricaceae</taxon>
        <taxon>Macrolepiota</taxon>
    </lineage>
</organism>
<keyword evidence="3" id="KW-1185">Reference proteome</keyword>
<feature type="compositionally biased region" description="Polar residues" evidence="1">
    <location>
        <begin position="48"/>
        <end position="58"/>
    </location>
</feature>
<dbReference type="AlphaFoldDB" id="A0A9P5X717"/>